<name>A0A7R8YQX8_HERIL</name>
<dbReference type="InParanoid" id="A0A7R8YQX8"/>
<dbReference type="Gene3D" id="3.30.1330.30">
    <property type="match status" value="1"/>
</dbReference>
<dbReference type="PANTHER" id="PTHR13284:SF4">
    <property type="entry name" value="C2H2-TYPE DOMAIN-CONTAINING PROTEIN"/>
    <property type="match status" value="1"/>
</dbReference>
<dbReference type="InterPro" id="IPR040051">
    <property type="entry name" value="SECISBP2"/>
</dbReference>
<evidence type="ECO:0000313" key="4">
    <source>
        <dbReference type="Proteomes" id="UP000594454"/>
    </source>
</evidence>
<dbReference type="GO" id="GO:0003730">
    <property type="term" value="F:mRNA 3'-UTR binding"/>
    <property type="evidence" value="ECO:0007669"/>
    <property type="project" value="TreeGrafter"/>
</dbReference>
<dbReference type="InterPro" id="IPR029064">
    <property type="entry name" value="Ribosomal_eL30-like_sf"/>
</dbReference>
<feature type="domain" description="Ribosomal protein eL8/eL30/eS12/Gadd45" evidence="2">
    <location>
        <begin position="166"/>
        <end position="253"/>
    </location>
</feature>
<dbReference type="GO" id="GO:0035368">
    <property type="term" value="F:selenocysteine insertion sequence binding"/>
    <property type="evidence" value="ECO:0007669"/>
    <property type="project" value="InterPro"/>
</dbReference>
<dbReference type="Pfam" id="PF01248">
    <property type="entry name" value="Ribosomal_L7Ae"/>
    <property type="match status" value="1"/>
</dbReference>
<keyword evidence="4" id="KW-1185">Reference proteome</keyword>
<accession>A0A7R8YQX8</accession>
<dbReference type="OrthoDB" id="263617at2759"/>
<dbReference type="EMBL" id="LR899010">
    <property type="protein sequence ID" value="CAD7081871.1"/>
    <property type="molecule type" value="Genomic_DNA"/>
</dbReference>
<sequence length="278" mass="32596">MNIKLWFFLLAPHGTRQRTTTVIRNKRRRIKQLHFNLLDFIVDKKKQKDVSTRKKLLTSSQSHSAPNSRRIRKRKKTCSRLRKRIILNRKLKSEAKEKLVEDDLVQQIAKLEIGNQPPTAFVHSRRFRSYCDNTTSPKLLDLTEKLLREIFRFQARAYDKNQIKGRAHRRYVCGFKECLRQLSINKVKLMIIATDCEPCSIPGGLDEVLNDIKAKCLETKVPWVFSLERKKLGYILFKRAAVSCVGILSYDGAQGVFHELMECSETEKLRYRETMQLN</sequence>
<dbReference type="AlphaFoldDB" id="A0A7R8YQX8"/>
<protein>
    <recommendedName>
        <fullName evidence="2">Ribosomal protein eL8/eL30/eS12/Gadd45 domain-containing protein</fullName>
    </recommendedName>
</protein>
<evidence type="ECO:0000256" key="1">
    <source>
        <dbReference type="SAM" id="MobiDB-lite"/>
    </source>
</evidence>
<evidence type="ECO:0000259" key="2">
    <source>
        <dbReference type="Pfam" id="PF01248"/>
    </source>
</evidence>
<feature type="region of interest" description="Disordered" evidence="1">
    <location>
        <begin position="52"/>
        <end position="74"/>
    </location>
</feature>
<dbReference type="PANTHER" id="PTHR13284">
    <property type="entry name" value="GH01354P"/>
    <property type="match status" value="1"/>
</dbReference>
<dbReference type="GO" id="GO:0005739">
    <property type="term" value="C:mitochondrion"/>
    <property type="evidence" value="ECO:0007669"/>
    <property type="project" value="TreeGrafter"/>
</dbReference>
<proteinExistence type="predicted"/>
<feature type="compositionally biased region" description="Polar residues" evidence="1">
    <location>
        <begin position="57"/>
        <end position="67"/>
    </location>
</feature>
<dbReference type="InterPro" id="IPR004038">
    <property type="entry name" value="Ribosomal_eL8/eL30/eS12/Gad45"/>
</dbReference>
<dbReference type="Proteomes" id="UP000594454">
    <property type="component" value="Chromosome 2"/>
</dbReference>
<evidence type="ECO:0000313" key="3">
    <source>
        <dbReference type="EMBL" id="CAD7081871.1"/>
    </source>
</evidence>
<dbReference type="GO" id="GO:1990904">
    <property type="term" value="C:ribonucleoprotein complex"/>
    <property type="evidence" value="ECO:0007669"/>
    <property type="project" value="TreeGrafter"/>
</dbReference>
<reference evidence="3 4" key="1">
    <citation type="submission" date="2020-11" db="EMBL/GenBank/DDBJ databases">
        <authorList>
            <person name="Wallbank WR R."/>
            <person name="Pardo Diaz C."/>
            <person name="Kozak K."/>
            <person name="Martin S."/>
            <person name="Jiggins C."/>
            <person name="Moest M."/>
            <person name="Warren A I."/>
            <person name="Generalovic N T."/>
            <person name="Byers J.R.P. K."/>
            <person name="Montejo-Kovacevich G."/>
            <person name="Yen C E."/>
        </authorList>
    </citation>
    <scope>NUCLEOTIDE SEQUENCE [LARGE SCALE GENOMIC DNA]</scope>
</reference>
<dbReference type="GO" id="GO:0043021">
    <property type="term" value="F:ribonucleoprotein complex binding"/>
    <property type="evidence" value="ECO:0007669"/>
    <property type="project" value="TreeGrafter"/>
</dbReference>
<dbReference type="SUPFAM" id="SSF55315">
    <property type="entry name" value="L30e-like"/>
    <property type="match status" value="1"/>
</dbReference>
<gene>
    <name evidence="3" type="ORF">HERILL_LOCUS4954</name>
</gene>
<organism evidence="3 4">
    <name type="scientific">Hermetia illucens</name>
    <name type="common">Black soldier fly</name>
    <dbReference type="NCBI Taxonomy" id="343691"/>
    <lineage>
        <taxon>Eukaryota</taxon>
        <taxon>Metazoa</taxon>
        <taxon>Ecdysozoa</taxon>
        <taxon>Arthropoda</taxon>
        <taxon>Hexapoda</taxon>
        <taxon>Insecta</taxon>
        <taxon>Pterygota</taxon>
        <taxon>Neoptera</taxon>
        <taxon>Endopterygota</taxon>
        <taxon>Diptera</taxon>
        <taxon>Brachycera</taxon>
        <taxon>Stratiomyomorpha</taxon>
        <taxon>Stratiomyidae</taxon>
        <taxon>Hermetiinae</taxon>
        <taxon>Hermetia</taxon>
    </lineage>
</organism>